<evidence type="ECO:0000256" key="2">
    <source>
        <dbReference type="SAM" id="MobiDB-lite"/>
    </source>
</evidence>
<feature type="coiled-coil region" evidence="1">
    <location>
        <begin position="2"/>
        <end position="79"/>
    </location>
</feature>
<evidence type="ECO:0000256" key="1">
    <source>
        <dbReference type="SAM" id="Coils"/>
    </source>
</evidence>
<feature type="compositionally biased region" description="Basic and acidic residues" evidence="2">
    <location>
        <begin position="410"/>
        <end position="436"/>
    </location>
</feature>
<dbReference type="Proteomes" id="UP000752696">
    <property type="component" value="Unassembled WGS sequence"/>
</dbReference>
<feature type="compositionally biased region" description="Basic and acidic residues" evidence="2">
    <location>
        <begin position="872"/>
        <end position="902"/>
    </location>
</feature>
<accession>A0A6V7GW07</accession>
<name>A0A6V7GW07_9HYME</name>
<feature type="compositionally biased region" description="Basic and acidic residues" evidence="2">
    <location>
        <begin position="275"/>
        <end position="289"/>
    </location>
</feature>
<feature type="compositionally biased region" description="Polar residues" evidence="2">
    <location>
        <begin position="240"/>
        <end position="254"/>
    </location>
</feature>
<protein>
    <submittedName>
        <fullName evidence="3">Uncharacterized protein</fullName>
    </submittedName>
</protein>
<feature type="compositionally biased region" description="Basic and acidic residues" evidence="2">
    <location>
        <begin position="457"/>
        <end position="467"/>
    </location>
</feature>
<feature type="region of interest" description="Disordered" evidence="2">
    <location>
        <begin position="872"/>
        <end position="915"/>
    </location>
</feature>
<gene>
    <name evidence="3" type="ORF">MHI_LOCUS121202</name>
</gene>
<evidence type="ECO:0000313" key="3">
    <source>
        <dbReference type="EMBL" id="CAD1469333.1"/>
    </source>
</evidence>
<feature type="compositionally biased region" description="Basic and acidic residues" evidence="2">
    <location>
        <begin position="359"/>
        <end position="376"/>
    </location>
</feature>
<feature type="region of interest" description="Disordered" evidence="2">
    <location>
        <begin position="359"/>
        <end position="393"/>
    </location>
</feature>
<feature type="non-terminal residue" evidence="3">
    <location>
        <position position="970"/>
    </location>
</feature>
<keyword evidence="1" id="KW-0175">Coiled coil</keyword>
<proteinExistence type="predicted"/>
<keyword evidence="4" id="KW-1185">Reference proteome</keyword>
<feature type="compositionally biased region" description="Basic and acidic residues" evidence="2">
    <location>
        <begin position="487"/>
        <end position="498"/>
    </location>
</feature>
<feature type="compositionally biased region" description="Polar residues" evidence="2">
    <location>
        <begin position="903"/>
        <end position="914"/>
    </location>
</feature>
<sequence length="970" mass="109749">FVSNNEENIAEKQSELKKQIAELTAKLENSQMVNKSLEINLFSLLKTAKAEIARKDKTIDELRKRLDDATFRKSSYSNEHVTRKSSFCRTVANTNTHQKSIDICFSADEKSGETSSVATSLSNQSKDQQNKSTLVPITVFGERLLKRMTDEQNLEKKDKSNKLITNSDKNDDKNNTGYTVESDKENGSSRDTTNFDTNINTKEMQASATAQHKGSENLLAGSESPERCPKDVRSNDKNETSSTFQRKPKTSATYTGKRRANEEGNGHVHVKRVKSSREKESSSFEATKKETDNNINIVFSESKEKSSAFPRYSDFGFSDFCPNEKGRDKKYSEYARTWSNMELKKHGCFNVRIHDANKADEKRDAKNKHTDTNDRLLKRREKSAQSSTSISDKKKDTSYRCVEVYEKDSFHRHGHSEHRGSRDKQRDYHRTDDHRPSRAKSTLYREEKYHRSQYHSKNSDHDGGSKLVEERNCNLRNNGAANKSKICKKDSYNDDRQTKRSTTIDRTSTDQRRFDEIRKAECRHTNEHERARKIRNIVKSIRRHEESRTEQEGEQQGECSRRNFDAENLDTEHARYGQVAKEIDGKRNSGSTTEEAANALGIGNSGINNRRKHGGKELKNRSISLEGDEMLSDRRNRNSSRDDMTCDVGPRAAEEDASLNAANDTSIKRIGTARNETERWEASGDNVPRTIPILDTNVACFPGEKNISKNIESVENIENFIRSSVFTRDNKALENVSGTSNANANANANAFIDNSQSGSIKEEKVEMQGNANAPNASSDDAVMSFVENLQITDNDDVSNVATSNENQRLKMEESSLKLETVSNNTEWQTEKNNARKATAGADDIGNIDCDRDENENASIAMEMVRRRTLGGEERVDKVRTGKREESSRNEMELKEHDLEKSINRSNNNESSGKDSMNVYGKIVVFARRKKPVCLADSNANMTVLINNNNNNNKQRDDTGGVDLSIGDEVV</sequence>
<reference evidence="3" key="1">
    <citation type="submission" date="2020-07" db="EMBL/GenBank/DDBJ databases">
        <authorList>
            <person name="Nazaruddin N."/>
        </authorList>
    </citation>
    <scope>NUCLEOTIDE SEQUENCE</scope>
</reference>
<feature type="compositionally biased region" description="Basic and acidic residues" evidence="2">
    <location>
        <begin position="631"/>
        <end position="644"/>
    </location>
</feature>
<feature type="region of interest" description="Disordered" evidence="2">
    <location>
        <begin position="947"/>
        <end position="970"/>
    </location>
</feature>
<organism evidence="3 4">
    <name type="scientific">Heterotrigona itama</name>
    <dbReference type="NCBI Taxonomy" id="395501"/>
    <lineage>
        <taxon>Eukaryota</taxon>
        <taxon>Metazoa</taxon>
        <taxon>Ecdysozoa</taxon>
        <taxon>Arthropoda</taxon>
        <taxon>Hexapoda</taxon>
        <taxon>Insecta</taxon>
        <taxon>Pterygota</taxon>
        <taxon>Neoptera</taxon>
        <taxon>Endopterygota</taxon>
        <taxon>Hymenoptera</taxon>
        <taxon>Apocrita</taxon>
        <taxon>Aculeata</taxon>
        <taxon>Apoidea</taxon>
        <taxon>Anthophila</taxon>
        <taxon>Apidae</taxon>
        <taxon>Heterotrigona</taxon>
    </lineage>
</organism>
<feature type="region of interest" description="Disordered" evidence="2">
    <location>
        <begin position="410"/>
        <end position="467"/>
    </location>
</feature>
<feature type="region of interest" description="Disordered" evidence="2">
    <location>
        <begin position="484"/>
        <end position="510"/>
    </location>
</feature>
<feature type="compositionally biased region" description="Polar residues" evidence="2">
    <location>
        <begin position="189"/>
        <end position="212"/>
    </location>
</feature>
<dbReference type="EMBL" id="CAJDYZ010002218">
    <property type="protein sequence ID" value="CAD1469333.1"/>
    <property type="molecule type" value="Genomic_DNA"/>
</dbReference>
<feature type="compositionally biased region" description="Basic and acidic residues" evidence="2">
    <location>
        <begin position="151"/>
        <end position="161"/>
    </location>
</feature>
<feature type="region of interest" description="Disordered" evidence="2">
    <location>
        <begin position="540"/>
        <end position="659"/>
    </location>
</feature>
<evidence type="ECO:0000313" key="4">
    <source>
        <dbReference type="Proteomes" id="UP000752696"/>
    </source>
</evidence>
<feature type="compositionally biased region" description="Basic and acidic residues" evidence="2">
    <location>
        <begin position="224"/>
        <end position="239"/>
    </location>
</feature>
<comment type="caution">
    <text evidence="3">The sequence shown here is derived from an EMBL/GenBank/DDBJ whole genome shotgun (WGS) entry which is preliminary data.</text>
</comment>
<dbReference type="OrthoDB" id="1938039at2759"/>
<dbReference type="AlphaFoldDB" id="A0A6V7GW07"/>
<feature type="compositionally biased region" description="Basic and acidic residues" evidence="2">
    <location>
        <begin position="559"/>
        <end position="587"/>
    </location>
</feature>
<feature type="region of interest" description="Disordered" evidence="2">
    <location>
        <begin position="151"/>
        <end position="289"/>
    </location>
</feature>